<comment type="caution">
    <text evidence="1">The sequence shown here is derived from an EMBL/GenBank/DDBJ whole genome shotgun (WGS) entry which is preliminary data.</text>
</comment>
<evidence type="ECO:0000313" key="1">
    <source>
        <dbReference type="EMBL" id="KAJ2991402.1"/>
    </source>
</evidence>
<sequence length="387" mass="42715">MEKIKQTATNDKAKEDEGTKASSDKASTDMQVAVDEPAEDETKVVENAKENIDEKTSDEQDTKEAPTTEQPTSKASAELSEEDELERVIREMEEADARREKEEEERRVKRAAETAAKKKAEEESRVANAAENDRKLREQEREMEKLEEEKERKRAAAQGAATESAADLLRKTSNLSLNDKQSATASAKPGPSGRAPKPQALNLAPLNTKTVEPPQPSAALQSLKTARLLDVIKADIYPPGINSPNPALNAAVTKKGTSFKYDAAFLLQFKTVFTEQPSVDFHQQIKTLIGDNDGGRSASNRSGGGSGRQSTRGSTSSFPMGSFGGRLALNMLVGEPWYLEIDSLRSSQLRRLKIDFQMRPWLNSTLVKCNWDVIYLIDTSLACRRIL</sequence>
<organism evidence="1 2">
    <name type="scientific">Xylaria curta</name>
    <dbReference type="NCBI Taxonomy" id="42375"/>
    <lineage>
        <taxon>Eukaryota</taxon>
        <taxon>Fungi</taxon>
        <taxon>Dikarya</taxon>
        <taxon>Ascomycota</taxon>
        <taxon>Pezizomycotina</taxon>
        <taxon>Sordariomycetes</taxon>
        <taxon>Xylariomycetidae</taxon>
        <taxon>Xylariales</taxon>
        <taxon>Xylariaceae</taxon>
        <taxon>Xylaria</taxon>
    </lineage>
</organism>
<reference evidence="1" key="1">
    <citation type="submission" date="2022-10" db="EMBL/GenBank/DDBJ databases">
        <title>Genome Sequence of Xylaria curta.</title>
        <authorList>
            <person name="Buettner E."/>
        </authorList>
    </citation>
    <scope>NUCLEOTIDE SEQUENCE</scope>
    <source>
        <strain evidence="1">Babe10</strain>
    </source>
</reference>
<keyword evidence="2" id="KW-1185">Reference proteome</keyword>
<name>A0ACC1PIC7_9PEZI</name>
<accession>A0ACC1PIC7</accession>
<dbReference type="Proteomes" id="UP001143856">
    <property type="component" value="Unassembled WGS sequence"/>
</dbReference>
<evidence type="ECO:0000313" key="2">
    <source>
        <dbReference type="Proteomes" id="UP001143856"/>
    </source>
</evidence>
<dbReference type="EMBL" id="JAPDGR010000334">
    <property type="protein sequence ID" value="KAJ2991402.1"/>
    <property type="molecule type" value="Genomic_DNA"/>
</dbReference>
<proteinExistence type="predicted"/>
<gene>
    <name evidence="1" type="ORF">NUW58_g2528</name>
</gene>
<protein>
    <submittedName>
        <fullName evidence="1">Uncharacterized protein</fullName>
    </submittedName>
</protein>